<sequence length="465" mass="51715">MPTDADIHSFASDPLTYFSSTRLAMHTLPPRELAQLQLAALRMRFAQLRDRLPVVRTMADEQNVRAIRELDDAAPLLFPHTVYKSYPPSLLTDCRFDQLTTWLSRLTTVDLSGVNAAGCDSIDGWLELLDTHTALRPAHSTGTSGTMSFAPHSYDDFDKLYEIMRLDVFPDPAQRDEAIDFVYPYFRTGRSGIARHGAAIMERIARDPDRVHTLHPGLASADVMFLAGRLRAAAARGERDRVVIPESMRKRREEFEEAQRAARTGMGAFVERLADRLRGRRIVSLGTWDVNYRMAAAGLERGIEGLFAPDSVYCWGGGSKDGSMPDDWEAAARRFAGVPRLHHVYAMAEVTALNLFCPHGRYHIEPWTVLYVLDADTGQPLPRDGVRTGRAAFFDLLADSHWGGFVSGDQVTVDWSPCACGRTSPGLHQSITRFSERQGGDDKITCAASDEALGEALEFLNEELA</sequence>
<proteinExistence type="predicted"/>
<dbReference type="EMBL" id="BAAABY010000012">
    <property type="protein sequence ID" value="GAA0454687.1"/>
    <property type="molecule type" value="Genomic_DNA"/>
</dbReference>
<dbReference type="RefSeq" id="WP_346094438.1">
    <property type="nucleotide sequence ID" value="NZ_BAAABY010000012.1"/>
</dbReference>
<evidence type="ECO:0008006" key="3">
    <source>
        <dbReference type="Google" id="ProtNLM"/>
    </source>
</evidence>
<organism evidence="1 2">
    <name type="scientific">Streptomyces olivaceiscleroticus</name>
    <dbReference type="NCBI Taxonomy" id="68245"/>
    <lineage>
        <taxon>Bacteria</taxon>
        <taxon>Bacillati</taxon>
        <taxon>Actinomycetota</taxon>
        <taxon>Actinomycetes</taxon>
        <taxon>Kitasatosporales</taxon>
        <taxon>Streptomycetaceae</taxon>
        <taxon>Streptomyces</taxon>
    </lineage>
</organism>
<accession>A0ABN0ZPG9</accession>
<dbReference type="Proteomes" id="UP001500909">
    <property type="component" value="Unassembled WGS sequence"/>
</dbReference>
<gene>
    <name evidence="1" type="ORF">GCM10010361_18440</name>
</gene>
<protein>
    <recommendedName>
        <fullName evidence="3">Acyl-protein synthetase LuxE domain-containing protein</fullName>
    </recommendedName>
</protein>
<keyword evidence="2" id="KW-1185">Reference proteome</keyword>
<evidence type="ECO:0000313" key="2">
    <source>
        <dbReference type="Proteomes" id="UP001500909"/>
    </source>
</evidence>
<name>A0ABN0ZPG9_9ACTN</name>
<evidence type="ECO:0000313" key="1">
    <source>
        <dbReference type="EMBL" id="GAA0454687.1"/>
    </source>
</evidence>
<reference evidence="1 2" key="1">
    <citation type="journal article" date="2019" name="Int. J. Syst. Evol. Microbiol.">
        <title>The Global Catalogue of Microorganisms (GCM) 10K type strain sequencing project: providing services to taxonomists for standard genome sequencing and annotation.</title>
        <authorList>
            <consortium name="The Broad Institute Genomics Platform"/>
            <consortium name="The Broad Institute Genome Sequencing Center for Infectious Disease"/>
            <person name="Wu L."/>
            <person name="Ma J."/>
        </authorList>
    </citation>
    <scope>NUCLEOTIDE SEQUENCE [LARGE SCALE GENOMIC DNA]</scope>
    <source>
        <strain evidence="1 2">JCM 4805</strain>
    </source>
</reference>
<dbReference type="InterPro" id="IPR042099">
    <property type="entry name" value="ANL_N_sf"/>
</dbReference>
<dbReference type="Gene3D" id="3.40.50.12780">
    <property type="entry name" value="N-terminal domain of ligase-like"/>
    <property type="match status" value="1"/>
</dbReference>
<comment type="caution">
    <text evidence="1">The sequence shown here is derived from an EMBL/GenBank/DDBJ whole genome shotgun (WGS) entry which is preliminary data.</text>
</comment>